<accession>A0A543C1C9</accession>
<dbReference type="Proteomes" id="UP000316096">
    <property type="component" value="Unassembled WGS sequence"/>
</dbReference>
<gene>
    <name evidence="2" type="ORF">FB559_8189</name>
</gene>
<protein>
    <submittedName>
        <fullName evidence="2">PPOX class probable F420-dependent enzyme</fullName>
    </submittedName>
</protein>
<evidence type="ECO:0000256" key="1">
    <source>
        <dbReference type="ARBA" id="ARBA00023002"/>
    </source>
</evidence>
<proteinExistence type="predicted"/>
<name>A0A543C1C9_9ACTN</name>
<dbReference type="PANTHER" id="PTHR35176:SF2">
    <property type="entry name" value="F420H(2)-DEPENDENT REDUCTASE RV1155"/>
    <property type="match status" value="1"/>
</dbReference>
<comment type="caution">
    <text evidence="2">The sequence shown here is derived from an EMBL/GenBank/DDBJ whole genome shotgun (WGS) entry which is preliminary data.</text>
</comment>
<dbReference type="AlphaFoldDB" id="A0A543C1C9"/>
<dbReference type="EMBL" id="VFOZ01000002">
    <property type="protein sequence ID" value="TQL90874.1"/>
    <property type="molecule type" value="Genomic_DNA"/>
</dbReference>
<evidence type="ECO:0000313" key="3">
    <source>
        <dbReference type="Proteomes" id="UP000316096"/>
    </source>
</evidence>
<reference evidence="2 3" key="1">
    <citation type="submission" date="2019-06" db="EMBL/GenBank/DDBJ databases">
        <title>Sequencing the genomes of 1000 actinobacteria strains.</title>
        <authorList>
            <person name="Klenk H.-P."/>
        </authorList>
    </citation>
    <scope>NUCLEOTIDE SEQUENCE [LARGE SCALE GENOMIC DNA]</scope>
    <source>
        <strain evidence="2 3">DSM 102200</strain>
    </source>
</reference>
<dbReference type="InterPro" id="IPR019920">
    <property type="entry name" value="F420-binding_dom_put"/>
</dbReference>
<dbReference type="Gene3D" id="2.30.110.10">
    <property type="entry name" value="Electron Transport, Fmn-binding Protein, Chain A"/>
    <property type="match status" value="1"/>
</dbReference>
<evidence type="ECO:0000313" key="2">
    <source>
        <dbReference type="EMBL" id="TQL90874.1"/>
    </source>
</evidence>
<dbReference type="InterPro" id="IPR052019">
    <property type="entry name" value="F420H2_bilvrd_red/Heme_oxyg"/>
</dbReference>
<dbReference type="GO" id="GO:0016627">
    <property type="term" value="F:oxidoreductase activity, acting on the CH-CH group of donors"/>
    <property type="evidence" value="ECO:0007669"/>
    <property type="project" value="TreeGrafter"/>
</dbReference>
<keyword evidence="3" id="KW-1185">Reference proteome</keyword>
<sequence length="149" mass="15800">MMTDLTDFARLAAAEHGLCVVSTVRSDGSVQSTVVNAGILTHPVTGAQVVGFVVRGGTRKQANLRARPRTTVVARGGWQWAAAEGPVELAGPDDALPGFDAGGLPRLLRDVFTAAGGDHDDWDAYDRVMAEERRTAVLVTPDRVYSNPS</sequence>
<dbReference type="InterPro" id="IPR012349">
    <property type="entry name" value="Split_barrel_FMN-bd"/>
</dbReference>
<keyword evidence="1" id="KW-0560">Oxidoreductase</keyword>
<dbReference type="SUPFAM" id="SSF50475">
    <property type="entry name" value="FMN-binding split barrel"/>
    <property type="match status" value="1"/>
</dbReference>
<organism evidence="2 3">
    <name type="scientific">Actinoallomurus bryophytorum</name>
    <dbReference type="NCBI Taxonomy" id="1490222"/>
    <lineage>
        <taxon>Bacteria</taxon>
        <taxon>Bacillati</taxon>
        <taxon>Actinomycetota</taxon>
        <taxon>Actinomycetes</taxon>
        <taxon>Streptosporangiales</taxon>
        <taxon>Thermomonosporaceae</taxon>
        <taxon>Actinoallomurus</taxon>
    </lineage>
</organism>
<dbReference type="NCBIfam" id="TIGR03618">
    <property type="entry name" value="Rv1155_F420"/>
    <property type="match status" value="1"/>
</dbReference>
<dbReference type="GO" id="GO:0070967">
    <property type="term" value="F:coenzyme F420 binding"/>
    <property type="evidence" value="ECO:0007669"/>
    <property type="project" value="TreeGrafter"/>
</dbReference>
<dbReference type="GO" id="GO:0005829">
    <property type="term" value="C:cytosol"/>
    <property type="evidence" value="ECO:0007669"/>
    <property type="project" value="TreeGrafter"/>
</dbReference>
<dbReference type="PANTHER" id="PTHR35176">
    <property type="entry name" value="HEME OXYGENASE HI_0854-RELATED"/>
    <property type="match status" value="1"/>
</dbReference>